<name>A0A0A0C1S9_9CELL</name>
<dbReference type="InterPro" id="IPR016047">
    <property type="entry name" value="M23ase_b-sheet_dom"/>
</dbReference>
<dbReference type="InterPro" id="IPR011055">
    <property type="entry name" value="Dup_hybrid_motif"/>
</dbReference>
<dbReference type="SUPFAM" id="SSF51261">
    <property type="entry name" value="Duplicated hybrid motif"/>
    <property type="match status" value="1"/>
</dbReference>
<dbReference type="GO" id="GO:0004222">
    <property type="term" value="F:metalloendopeptidase activity"/>
    <property type="evidence" value="ECO:0007669"/>
    <property type="project" value="TreeGrafter"/>
</dbReference>
<dbReference type="RefSeq" id="WP_232229583.1">
    <property type="nucleotide sequence ID" value="NZ_AXCZ01000011.1"/>
</dbReference>
<dbReference type="Proteomes" id="UP000054314">
    <property type="component" value="Unassembled WGS sequence"/>
</dbReference>
<dbReference type="CDD" id="cd12797">
    <property type="entry name" value="M23_peptidase"/>
    <property type="match status" value="1"/>
</dbReference>
<evidence type="ECO:0000313" key="5">
    <source>
        <dbReference type="Proteomes" id="UP000054314"/>
    </source>
</evidence>
<reference evidence="4 5" key="1">
    <citation type="submission" date="2013-08" db="EMBL/GenBank/DDBJ databases">
        <title>Genome sequencing of Cellulomonas bogoriensis 69B4.</title>
        <authorList>
            <person name="Chen F."/>
            <person name="Li Y."/>
            <person name="Wang G."/>
        </authorList>
    </citation>
    <scope>NUCLEOTIDE SEQUENCE [LARGE SCALE GENOMIC DNA]</scope>
    <source>
        <strain evidence="4 5">69B4</strain>
    </source>
</reference>
<gene>
    <name evidence="4" type="ORF">N869_03450</name>
</gene>
<dbReference type="InterPro" id="IPR050570">
    <property type="entry name" value="Cell_wall_metabolism_enzyme"/>
</dbReference>
<accession>A0A0A0C1S9</accession>
<dbReference type="PANTHER" id="PTHR21666">
    <property type="entry name" value="PEPTIDASE-RELATED"/>
    <property type="match status" value="1"/>
</dbReference>
<organism evidence="4 5">
    <name type="scientific">Cellulomonas bogoriensis 69B4 = DSM 16987</name>
    <dbReference type="NCBI Taxonomy" id="1386082"/>
    <lineage>
        <taxon>Bacteria</taxon>
        <taxon>Bacillati</taxon>
        <taxon>Actinomycetota</taxon>
        <taxon>Actinomycetes</taxon>
        <taxon>Micrococcales</taxon>
        <taxon>Cellulomonadaceae</taxon>
        <taxon>Cellulomonas</taxon>
    </lineage>
</organism>
<keyword evidence="1" id="KW-0732">Signal</keyword>
<dbReference type="EMBL" id="AXCZ01000011">
    <property type="protein sequence ID" value="KGM14146.1"/>
    <property type="molecule type" value="Genomic_DNA"/>
</dbReference>
<evidence type="ECO:0000313" key="4">
    <source>
        <dbReference type="EMBL" id="KGM14146.1"/>
    </source>
</evidence>
<feature type="region of interest" description="Disordered" evidence="2">
    <location>
        <begin position="1"/>
        <end position="22"/>
    </location>
</feature>
<dbReference type="AlphaFoldDB" id="A0A0A0C1S9"/>
<evidence type="ECO:0000259" key="3">
    <source>
        <dbReference type="Pfam" id="PF01551"/>
    </source>
</evidence>
<keyword evidence="5" id="KW-1185">Reference proteome</keyword>
<dbReference type="Pfam" id="PF01551">
    <property type="entry name" value="Peptidase_M23"/>
    <property type="match status" value="1"/>
</dbReference>
<dbReference type="Gene3D" id="2.70.70.10">
    <property type="entry name" value="Glucose Permease (Domain IIA)"/>
    <property type="match status" value="1"/>
</dbReference>
<feature type="domain" description="M23ase beta-sheet core" evidence="3">
    <location>
        <begin position="82"/>
        <end position="175"/>
    </location>
</feature>
<evidence type="ECO:0000256" key="1">
    <source>
        <dbReference type="ARBA" id="ARBA00022729"/>
    </source>
</evidence>
<proteinExistence type="predicted"/>
<sequence>MDTVARPSRPPSVERPGTRTRARNLGTGLVLVLLVALGHSPTQAAQGGGPPLPEPTGVYTLPVTPTTVLELFDPPPAPWAPGHRGVDLSTTLGAEVRAPGSGTVTFAGTVVNRGVLTITHDDGLRSSLEPVTAAVSVGDRVALGQVVAHVTPGHSHCEPTCLHWGVREGDLYLDPLSLLGPVPPVVLLP</sequence>
<evidence type="ECO:0000256" key="2">
    <source>
        <dbReference type="SAM" id="MobiDB-lite"/>
    </source>
</evidence>
<dbReference type="PANTHER" id="PTHR21666:SF289">
    <property type="entry name" value="L-ALA--D-GLU ENDOPEPTIDASE"/>
    <property type="match status" value="1"/>
</dbReference>
<protein>
    <submittedName>
        <fullName evidence="4">Peptidase M23</fullName>
    </submittedName>
</protein>
<comment type="caution">
    <text evidence="4">The sequence shown here is derived from an EMBL/GenBank/DDBJ whole genome shotgun (WGS) entry which is preliminary data.</text>
</comment>